<dbReference type="GeneID" id="9798215"/>
<gene>
    <name evidence="2" type="ORF">GCK72_012332</name>
</gene>
<feature type="region of interest" description="Disordered" evidence="1">
    <location>
        <begin position="79"/>
        <end position="106"/>
    </location>
</feature>
<dbReference type="Proteomes" id="UP000483820">
    <property type="component" value="Chromosome IV"/>
</dbReference>
<protein>
    <submittedName>
        <fullName evidence="2">Uncharacterized protein</fullName>
    </submittedName>
</protein>
<feature type="compositionally biased region" description="Basic and acidic residues" evidence="1">
    <location>
        <begin position="212"/>
        <end position="245"/>
    </location>
</feature>
<evidence type="ECO:0000256" key="1">
    <source>
        <dbReference type="SAM" id="MobiDB-lite"/>
    </source>
</evidence>
<dbReference type="KEGG" id="crq:GCK72_012332"/>
<feature type="compositionally biased region" description="Basic residues" evidence="1">
    <location>
        <begin position="149"/>
        <end position="175"/>
    </location>
</feature>
<feature type="compositionally biased region" description="Pro residues" evidence="1">
    <location>
        <begin position="85"/>
        <end position="100"/>
    </location>
</feature>
<dbReference type="AlphaFoldDB" id="A0A6A5GND0"/>
<comment type="caution">
    <text evidence="2">The sequence shown here is derived from an EMBL/GenBank/DDBJ whole genome shotgun (WGS) entry which is preliminary data.</text>
</comment>
<evidence type="ECO:0000313" key="3">
    <source>
        <dbReference type="Proteomes" id="UP000483820"/>
    </source>
</evidence>
<accession>A0A6A5GND0</accession>
<dbReference type="CTD" id="9798215"/>
<dbReference type="EMBL" id="WUAV01000004">
    <property type="protein sequence ID" value="KAF1755879.1"/>
    <property type="molecule type" value="Genomic_DNA"/>
</dbReference>
<name>A0A6A5GND0_CAERE</name>
<sequence>MAKLVRKYHMIPYDEGGSIESGKRFLEKILNDPSLDVVAKCRFYQDLLYKIRQHMNLPIVNEDMFNIIRENFALHMPTTNRSSPIPSPAPLSPIPSPAPLSPAQLQPAMNVLPPPPPVMIAPPQLLPTPSIPTPPEPMEVQQIEDKKGAPVKKTKSEKKKEKKKEKKNKEKKNKTPKLEPKLEPKVEPKLEPMEVEDMKPPKTKGAPVKRIVKGESTKETKKREMKEDKWAVKKERASKDVKREVKEEIKKEIKTEPIKHEIKNEVKDGIKKKVKKELIKPENIKKEVFEQKPVKKELIKLENIKKEVFDDGVAIKNIKKEAVERQNLKRKKPVIENLPSQNRPKHHTSGAYRIATKRSGEPSIFDDVTRKNINYGVVKKPQSTEKSRRKTGGSGIASPGSRIYCRLWKF</sequence>
<feature type="compositionally biased region" description="Pro residues" evidence="1">
    <location>
        <begin position="120"/>
        <end position="137"/>
    </location>
</feature>
<proteinExistence type="predicted"/>
<dbReference type="RefSeq" id="XP_053583795.1">
    <property type="nucleotide sequence ID" value="XM_053729023.1"/>
</dbReference>
<reference evidence="2 3" key="1">
    <citation type="submission" date="2019-12" db="EMBL/GenBank/DDBJ databases">
        <title>Chromosome-level assembly of the Caenorhabditis remanei genome.</title>
        <authorList>
            <person name="Teterina A.A."/>
            <person name="Willis J.H."/>
            <person name="Phillips P.C."/>
        </authorList>
    </citation>
    <scope>NUCLEOTIDE SEQUENCE [LARGE SCALE GENOMIC DNA]</scope>
    <source>
        <strain evidence="2 3">PX506</strain>
        <tissue evidence="2">Whole organism</tissue>
    </source>
</reference>
<feature type="region of interest" description="Disordered" evidence="1">
    <location>
        <begin position="376"/>
        <end position="400"/>
    </location>
</feature>
<organism evidence="2 3">
    <name type="scientific">Caenorhabditis remanei</name>
    <name type="common">Caenorhabditis vulgaris</name>
    <dbReference type="NCBI Taxonomy" id="31234"/>
    <lineage>
        <taxon>Eukaryota</taxon>
        <taxon>Metazoa</taxon>
        <taxon>Ecdysozoa</taxon>
        <taxon>Nematoda</taxon>
        <taxon>Chromadorea</taxon>
        <taxon>Rhabditida</taxon>
        <taxon>Rhabditina</taxon>
        <taxon>Rhabditomorpha</taxon>
        <taxon>Rhabditoidea</taxon>
        <taxon>Rhabditidae</taxon>
        <taxon>Peloderinae</taxon>
        <taxon>Caenorhabditis</taxon>
    </lineage>
</organism>
<feature type="region of interest" description="Disordered" evidence="1">
    <location>
        <begin position="330"/>
        <end position="351"/>
    </location>
</feature>
<feature type="compositionally biased region" description="Basic and acidic residues" evidence="1">
    <location>
        <begin position="176"/>
        <end position="200"/>
    </location>
</feature>
<evidence type="ECO:0000313" key="2">
    <source>
        <dbReference type="EMBL" id="KAF1755879.1"/>
    </source>
</evidence>
<feature type="region of interest" description="Disordered" evidence="1">
    <location>
        <begin position="120"/>
        <end position="245"/>
    </location>
</feature>